<evidence type="ECO:0000313" key="4">
    <source>
        <dbReference type="EMBL" id="GEJ58595.1"/>
    </source>
</evidence>
<dbReference type="InterPro" id="IPR011250">
    <property type="entry name" value="OMP/PagP_B-barrel"/>
</dbReference>
<feature type="chain" id="PRO_5029683781" description="Outer membrane protein beta-barrel domain-containing protein" evidence="2">
    <location>
        <begin position="25"/>
        <end position="203"/>
    </location>
</feature>
<sequence length="203" mass="21119">MTKTSRLTLTLAALLALAPLAAEAAPTHSTRASTYGNSEPSLGAAVGQVDYSALLGLEFPPDGMDVGPRLTGEIMYSVMDLAPKARLKLGVRGAFGYHGFPGGSFWLLDAVPDAKITLALTDLVALYGDVGLGLAVHHVSVDAQPPFPGGSDSTLTVAFQMGGGVAYAINPRVNLLGEIRLDLYTRSGSSTFVSFPTVGLQFH</sequence>
<reference evidence="5" key="1">
    <citation type="journal article" date="2020" name="Appl. Environ. Microbiol.">
        <title>Diazotrophic Anaeromyxobacter Isolates from Soils.</title>
        <authorList>
            <person name="Masuda Y."/>
            <person name="Yamanaka H."/>
            <person name="Xu Z.X."/>
            <person name="Shiratori Y."/>
            <person name="Aono T."/>
            <person name="Amachi S."/>
            <person name="Senoo K."/>
            <person name="Itoh H."/>
        </authorList>
    </citation>
    <scope>NUCLEOTIDE SEQUENCE [LARGE SCALE GENOMIC DNA]</scope>
    <source>
        <strain evidence="5">R267</strain>
    </source>
</reference>
<evidence type="ECO:0000256" key="2">
    <source>
        <dbReference type="SAM" id="SignalP"/>
    </source>
</evidence>
<organism evidence="4 5">
    <name type="scientific">Anaeromyxobacter diazotrophicus</name>
    <dbReference type="NCBI Taxonomy" id="2590199"/>
    <lineage>
        <taxon>Bacteria</taxon>
        <taxon>Pseudomonadati</taxon>
        <taxon>Myxococcota</taxon>
        <taxon>Myxococcia</taxon>
        <taxon>Myxococcales</taxon>
        <taxon>Cystobacterineae</taxon>
        <taxon>Anaeromyxobacteraceae</taxon>
        <taxon>Anaeromyxobacter</taxon>
    </lineage>
</organism>
<gene>
    <name evidence="4" type="ORF">AMYX_33360</name>
</gene>
<dbReference type="AlphaFoldDB" id="A0A7I9VQC0"/>
<evidence type="ECO:0000256" key="1">
    <source>
        <dbReference type="ARBA" id="ARBA00022729"/>
    </source>
</evidence>
<accession>A0A7I9VQC0</accession>
<feature type="signal peptide" evidence="2">
    <location>
        <begin position="1"/>
        <end position="24"/>
    </location>
</feature>
<evidence type="ECO:0000313" key="5">
    <source>
        <dbReference type="Proteomes" id="UP000503640"/>
    </source>
</evidence>
<dbReference type="Proteomes" id="UP000503640">
    <property type="component" value="Unassembled WGS sequence"/>
</dbReference>
<keyword evidence="5" id="KW-1185">Reference proteome</keyword>
<dbReference type="Pfam" id="PF13505">
    <property type="entry name" value="OMP_b-brl"/>
    <property type="match status" value="1"/>
</dbReference>
<protein>
    <recommendedName>
        <fullName evidence="3">Outer membrane protein beta-barrel domain-containing protein</fullName>
    </recommendedName>
</protein>
<feature type="domain" description="Outer membrane protein beta-barrel" evidence="3">
    <location>
        <begin position="13"/>
        <end position="181"/>
    </location>
</feature>
<dbReference type="EMBL" id="BJTG01000008">
    <property type="protein sequence ID" value="GEJ58595.1"/>
    <property type="molecule type" value="Genomic_DNA"/>
</dbReference>
<dbReference type="InterPro" id="IPR027385">
    <property type="entry name" value="Beta-barrel_OMP"/>
</dbReference>
<dbReference type="RefSeq" id="WP_176067295.1">
    <property type="nucleotide sequence ID" value="NZ_BJTG01000008.1"/>
</dbReference>
<name>A0A7I9VQC0_9BACT</name>
<proteinExistence type="predicted"/>
<keyword evidence="1 2" id="KW-0732">Signal</keyword>
<comment type="caution">
    <text evidence="4">The sequence shown here is derived from an EMBL/GenBank/DDBJ whole genome shotgun (WGS) entry which is preliminary data.</text>
</comment>
<evidence type="ECO:0000259" key="3">
    <source>
        <dbReference type="Pfam" id="PF13505"/>
    </source>
</evidence>
<dbReference type="Gene3D" id="2.40.160.20">
    <property type="match status" value="1"/>
</dbReference>
<dbReference type="SUPFAM" id="SSF56925">
    <property type="entry name" value="OMPA-like"/>
    <property type="match status" value="1"/>
</dbReference>